<keyword evidence="4" id="KW-0805">Transcription regulation</keyword>
<organism evidence="10 11">
    <name type="scientific">Desmophyllum pertusum</name>
    <dbReference type="NCBI Taxonomy" id="174260"/>
    <lineage>
        <taxon>Eukaryota</taxon>
        <taxon>Metazoa</taxon>
        <taxon>Cnidaria</taxon>
        <taxon>Anthozoa</taxon>
        <taxon>Hexacorallia</taxon>
        <taxon>Scleractinia</taxon>
        <taxon>Caryophylliina</taxon>
        <taxon>Caryophylliidae</taxon>
        <taxon>Desmophyllum</taxon>
    </lineage>
</organism>
<dbReference type="GO" id="GO:0005634">
    <property type="term" value="C:nucleus"/>
    <property type="evidence" value="ECO:0007669"/>
    <property type="project" value="TreeGrafter"/>
</dbReference>
<evidence type="ECO:0000256" key="8">
    <source>
        <dbReference type="PROSITE-ProRule" id="PRU00134"/>
    </source>
</evidence>
<comment type="caution">
    <text evidence="10">The sequence shown here is derived from an EMBL/GenBank/DDBJ whole genome shotgun (WGS) entry which is preliminary data.</text>
</comment>
<keyword evidence="1" id="KW-0479">Metal-binding</keyword>
<evidence type="ECO:0000256" key="5">
    <source>
        <dbReference type="ARBA" id="ARBA00023125"/>
    </source>
</evidence>
<evidence type="ECO:0000256" key="1">
    <source>
        <dbReference type="ARBA" id="ARBA00022723"/>
    </source>
</evidence>
<dbReference type="Pfam" id="PF14737">
    <property type="entry name" value="DUF4470"/>
    <property type="match status" value="1"/>
</dbReference>
<dbReference type="InterPro" id="IPR027974">
    <property type="entry name" value="DUF4470"/>
</dbReference>
<keyword evidence="11" id="KW-1185">Reference proteome</keyword>
<keyword evidence="7" id="KW-0539">Nucleus</keyword>
<reference evidence="10" key="1">
    <citation type="submission" date="2023-01" db="EMBL/GenBank/DDBJ databases">
        <title>Genome assembly of the deep-sea coral Lophelia pertusa.</title>
        <authorList>
            <person name="Herrera S."/>
            <person name="Cordes E."/>
        </authorList>
    </citation>
    <scope>NUCLEOTIDE SEQUENCE</scope>
    <source>
        <strain evidence="10">USNM1676648</strain>
        <tissue evidence="10">Polyp</tissue>
    </source>
</reference>
<dbReference type="OrthoDB" id="10041188at2759"/>
<feature type="domain" description="MYND-type" evidence="9">
    <location>
        <begin position="57"/>
        <end position="95"/>
    </location>
</feature>
<dbReference type="PROSITE" id="PS50865">
    <property type="entry name" value="ZF_MYND_2"/>
    <property type="match status" value="2"/>
</dbReference>
<name>A0A9W9YHM8_9CNID</name>
<dbReference type="Pfam" id="PF01753">
    <property type="entry name" value="zf-MYND"/>
    <property type="match status" value="2"/>
</dbReference>
<dbReference type="GO" id="GO:0000981">
    <property type="term" value="F:DNA-binding transcription factor activity, RNA polymerase II-specific"/>
    <property type="evidence" value="ECO:0007669"/>
    <property type="project" value="TreeGrafter"/>
</dbReference>
<proteinExistence type="predicted"/>
<keyword evidence="2 8" id="KW-0863">Zinc-finger</keyword>
<keyword evidence="6" id="KW-0804">Transcription</keyword>
<evidence type="ECO:0000256" key="2">
    <source>
        <dbReference type="ARBA" id="ARBA00022771"/>
    </source>
</evidence>
<dbReference type="Gene3D" id="6.10.140.2220">
    <property type="match status" value="2"/>
</dbReference>
<dbReference type="EMBL" id="MU827781">
    <property type="protein sequence ID" value="KAJ7337097.1"/>
    <property type="molecule type" value="Genomic_DNA"/>
</dbReference>
<dbReference type="Proteomes" id="UP001163046">
    <property type="component" value="Unassembled WGS sequence"/>
</dbReference>
<dbReference type="SUPFAM" id="SSF144232">
    <property type="entry name" value="HIT/MYND zinc finger-like"/>
    <property type="match status" value="2"/>
</dbReference>
<evidence type="ECO:0000313" key="10">
    <source>
        <dbReference type="EMBL" id="KAJ7337097.1"/>
    </source>
</evidence>
<evidence type="ECO:0000256" key="7">
    <source>
        <dbReference type="ARBA" id="ARBA00023242"/>
    </source>
</evidence>
<dbReference type="AlphaFoldDB" id="A0A9W9YHM8"/>
<evidence type="ECO:0000313" key="11">
    <source>
        <dbReference type="Proteomes" id="UP001163046"/>
    </source>
</evidence>
<dbReference type="InterPro" id="IPR002893">
    <property type="entry name" value="Znf_MYND"/>
</dbReference>
<keyword evidence="5" id="KW-0238">DNA-binding</keyword>
<evidence type="ECO:0000256" key="6">
    <source>
        <dbReference type="ARBA" id="ARBA00023163"/>
    </source>
</evidence>
<dbReference type="InterPro" id="IPR024119">
    <property type="entry name" value="TF_DEAF-1"/>
</dbReference>
<accession>A0A9W9YHM8</accession>
<keyword evidence="3" id="KW-0862">Zinc</keyword>
<dbReference type="PANTHER" id="PTHR10237:SF1">
    <property type="entry name" value="DEFORMED EPIDERMAL AUTOREGULATORY FACTOR 1 HOMOLOG"/>
    <property type="match status" value="1"/>
</dbReference>
<dbReference type="PANTHER" id="PTHR10237">
    <property type="entry name" value="DEFORMED EPIDERMAL AUTOREGULATORY FACTOR 1 HOMOLOG SUPPRESSIN"/>
    <property type="match status" value="1"/>
</dbReference>
<evidence type="ECO:0000256" key="3">
    <source>
        <dbReference type="ARBA" id="ARBA00022833"/>
    </source>
</evidence>
<feature type="domain" description="MYND-type" evidence="9">
    <location>
        <begin position="7"/>
        <end position="48"/>
    </location>
</feature>
<dbReference type="GO" id="GO:0008270">
    <property type="term" value="F:zinc ion binding"/>
    <property type="evidence" value="ECO:0007669"/>
    <property type="project" value="UniProtKB-KW"/>
</dbReference>
<evidence type="ECO:0000259" key="9">
    <source>
        <dbReference type="PROSITE" id="PS50865"/>
    </source>
</evidence>
<sequence length="593" mass="68174">MLKKDQCWRCDTICSSPSPKIPCSRCGVASYCSGECKHSDVFRHQMDCKTAALERKCSGCGKEKTGLKSCGSCGQVWYCDKECQKKSWPTHKVHFRLISTKTEELSRKLKFIIERQKGYTLVLPTVYYWGNTPAVDLINLPLNEGCHYSNPLSVLACGVGDPRNVVLSLSQLPGDYKEELTFVLNDISACVMARTVLMLYMLIKGGDQIASSVTQMWYSLWLSEEDHQLVISTLQELIQASSLEELTRGTMKIEQDQLHKLAQVWRTWLDLSSRKGNWITEARRRKFESDPGSKDGIDLYLKEIPKEHKKSASDWFANGILLPKESRKGLTRENFTLTGNLDIFNRNEGPFSFTYMMQPSVIPFTSWDYKDVKQVDYSPSILKMYSEYVGHVLKKCAMTLTTGQVKFHFLLCNCMEMTPFLPPDRKYDRLTTSNIADYVPLTSILDMCKLLLNTVNPSAVIITEFINWAYHANLNQKEQLLFLQMSESFSKKVLEDTQNPAIAYSSGRSAFMDYHNNSEELVQFLRATLLVSEIPDRNRRRTWKSVADYNGLVARNFLRCQNQVFPAKWMQNCRRVTMMNGYERAMEWIINPK</sequence>
<evidence type="ECO:0000256" key="4">
    <source>
        <dbReference type="ARBA" id="ARBA00023015"/>
    </source>
</evidence>
<gene>
    <name evidence="10" type="ORF">OS493_009949</name>
</gene>
<protein>
    <recommendedName>
        <fullName evidence="9">MYND-type domain-containing protein</fullName>
    </recommendedName>
</protein>
<dbReference type="GO" id="GO:0003677">
    <property type="term" value="F:DNA binding"/>
    <property type="evidence" value="ECO:0007669"/>
    <property type="project" value="UniProtKB-KW"/>
</dbReference>